<sequence>MYDEVEDVIVVGGGIGGLTLALALHEKGVRCRVFEAVPRLKPLGVGLNLLPHAMREMDKLGLVDELCRKGIETREYSFYTQHGQLVDHEPRGRYAGLDWPQVSIHRGDLQMTLYDAACARLGSDAIVLGQRLVGFDHDERGVMAYFEDATPEKRVSAVRGKVLVACDGVHSVVRRIFHPREAQPRYQGSTQYRGVTRWKPFQSGASMCYIGTFRTGKLITYPIRDNIDDEGRQLMNWVIEYARPEAHQRDWNREGKLEDFIHLFEHCRFDWLDVPAMLRAADAIYEYPMVDQDPLSFWTQGRVTLLGDAAHPMMPRGSNGAAQAIIDATTLAELLGESDDWPTALKVYEERRLPATSSVVLANREIAPDAILLVVDERTGGQPFDSIDDVISRDERKQWQLRYKEVAGFSADALAR</sequence>
<dbReference type="SUPFAM" id="SSF51905">
    <property type="entry name" value="FAD/NAD(P)-binding domain"/>
    <property type="match status" value="1"/>
</dbReference>
<evidence type="ECO:0000313" key="4">
    <source>
        <dbReference type="EMBL" id="KWF56101.1"/>
    </source>
</evidence>
<keyword evidence="1" id="KW-0560">Oxidoreductase</keyword>
<dbReference type="Proteomes" id="UP000061512">
    <property type="component" value="Unassembled WGS sequence"/>
</dbReference>
<dbReference type="InterPro" id="IPR036188">
    <property type="entry name" value="FAD/NAD-bd_sf"/>
</dbReference>
<protein>
    <submittedName>
        <fullName evidence="4">Monooxygenase</fullName>
    </submittedName>
</protein>
<dbReference type="PRINTS" id="PR00420">
    <property type="entry name" value="RNGMNOXGNASE"/>
</dbReference>
<dbReference type="GO" id="GO:0004497">
    <property type="term" value="F:monooxygenase activity"/>
    <property type="evidence" value="ECO:0007669"/>
    <property type="project" value="UniProtKB-KW"/>
</dbReference>
<name>A0A132ER54_9BURK</name>
<dbReference type="Pfam" id="PF01494">
    <property type="entry name" value="FAD_binding_3"/>
    <property type="match status" value="1"/>
</dbReference>
<dbReference type="NCBIfam" id="NF005720">
    <property type="entry name" value="PRK07538.1"/>
    <property type="match status" value="1"/>
</dbReference>
<dbReference type="EMBL" id="LPJX01000077">
    <property type="protein sequence ID" value="KWF56101.1"/>
    <property type="molecule type" value="Genomic_DNA"/>
</dbReference>
<dbReference type="InterPro" id="IPR050493">
    <property type="entry name" value="FAD-dep_Monooxygenase_BioMet"/>
</dbReference>
<dbReference type="InterPro" id="IPR002938">
    <property type="entry name" value="FAD-bd"/>
</dbReference>
<evidence type="ECO:0000256" key="2">
    <source>
        <dbReference type="ARBA" id="ARBA00023033"/>
    </source>
</evidence>
<dbReference type="Gene3D" id="3.30.9.30">
    <property type="match status" value="1"/>
</dbReference>
<comment type="caution">
    <text evidence="4">The sequence shown here is derived from an EMBL/GenBank/DDBJ whole genome shotgun (WGS) entry which is preliminary data.</text>
</comment>
<evidence type="ECO:0000259" key="3">
    <source>
        <dbReference type="Pfam" id="PF01494"/>
    </source>
</evidence>
<dbReference type="PANTHER" id="PTHR13789">
    <property type="entry name" value="MONOOXYGENASE"/>
    <property type="match status" value="1"/>
</dbReference>
<organism evidence="4 5">
    <name type="scientific">Burkholderia pseudomultivorans</name>
    <dbReference type="NCBI Taxonomy" id="1207504"/>
    <lineage>
        <taxon>Bacteria</taxon>
        <taxon>Pseudomonadati</taxon>
        <taxon>Pseudomonadota</taxon>
        <taxon>Betaproteobacteria</taxon>
        <taxon>Burkholderiales</taxon>
        <taxon>Burkholderiaceae</taxon>
        <taxon>Burkholderia</taxon>
        <taxon>Burkholderia cepacia complex</taxon>
    </lineage>
</organism>
<dbReference type="AlphaFoldDB" id="A0A132ER54"/>
<accession>A0A132ER54</accession>
<dbReference type="Gene3D" id="3.50.50.60">
    <property type="entry name" value="FAD/NAD(P)-binding domain"/>
    <property type="match status" value="1"/>
</dbReference>
<proteinExistence type="predicted"/>
<dbReference type="SUPFAM" id="SSF54373">
    <property type="entry name" value="FAD-linked reductases, C-terminal domain"/>
    <property type="match status" value="1"/>
</dbReference>
<gene>
    <name evidence="4" type="ORF">WT57_05195</name>
</gene>
<evidence type="ECO:0000313" key="5">
    <source>
        <dbReference type="Proteomes" id="UP000061512"/>
    </source>
</evidence>
<reference evidence="4 5" key="1">
    <citation type="submission" date="2015-11" db="EMBL/GenBank/DDBJ databases">
        <title>Expanding the genomic diversity of Burkholderia species for the development of highly accurate diagnostics.</title>
        <authorList>
            <person name="Sahl J."/>
            <person name="Keim P."/>
            <person name="Wagner D."/>
        </authorList>
    </citation>
    <scope>NUCLEOTIDE SEQUENCE [LARGE SCALE GENOMIC DNA]</scope>
    <source>
        <strain evidence="4 5">MSMB574WGS</strain>
    </source>
</reference>
<dbReference type="GO" id="GO:0071949">
    <property type="term" value="F:FAD binding"/>
    <property type="evidence" value="ECO:0007669"/>
    <property type="project" value="InterPro"/>
</dbReference>
<keyword evidence="2 4" id="KW-0503">Monooxygenase</keyword>
<dbReference type="RefSeq" id="WP_060301005.1">
    <property type="nucleotide sequence ID" value="NZ_LPJX01000077.1"/>
</dbReference>
<evidence type="ECO:0000256" key="1">
    <source>
        <dbReference type="ARBA" id="ARBA00023002"/>
    </source>
</evidence>
<feature type="domain" description="FAD-binding" evidence="3">
    <location>
        <begin position="7"/>
        <end position="360"/>
    </location>
</feature>
<dbReference type="PANTHER" id="PTHR13789:SF268">
    <property type="entry name" value="5-METHYLPHENAZINE-1-CARBOXYLATE 1-MONOOXYGENASE"/>
    <property type="match status" value="1"/>
</dbReference>